<dbReference type="Proteomes" id="UP001458880">
    <property type="component" value="Unassembled WGS sequence"/>
</dbReference>
<proteinExistence type="predicted"/>
<accession>A0AAW1LB65</accession>
<keyword evidence="2" id="KW-1185">Reference proteome</keyword>
<dbReference type="AlphaFoldDB" id="A0AAW1LB65"/>
<name>A0AAW1LB65_POPJA</name>
<protein>
    <submittedName>
        <fullName evidence="1">Uncharacterized protein</fullName>
    </submittedName>
</protein>
<sequence>MLAYAAQIKLWTEGRRDASTVIQDLSSSPSRATTYKKAYAKDVQADTKHLFPLRALSMIVEGELTRKQYEVRGKTEAYPNKAFYSVTETSAEDELQSLVNHTVSRLLLYLKDVVSTLSVEERN</sequence>
<organism evidence="1 2">
    <name type="scientific">Popillia japonica</name>
    <name type="common">Japanese beetle</name>
    <dbReference type="NCBI Taxonomy" id="7064"/>
    <lineage>
        <taxon>Eukaryota</taxon>
        <taxon>Metazoa</taxon>
        <taxon>Ecdysozoa</taxon>
        <taxon>Arthropoda</taxon>
        <taxon>Hexapoda</taxon>
        <taxon>Insecta</taxon>
        <taxon>Pterygota</taxon>
        <taxon>Neoptera</taxon>
        <taxon>Endopterygota</taxon>
        <taxon>Coleoptera</taxon>
        <taxon>Polyphaga</taxon>
        <taxon>Scarabaeiformia</taxon>
        <taxon>Scarabaeidae</taxon>
        <taxon>Rutelinae</taxon>
        <taxon>Popillia</taxon>
    </lineage>
</organism>
<reference evidence="1 2" key="1">
    <citation type="journal article" date="2024" name="BMC Genomics">
        <title>De novo assembly and annotation of Popillia japonica's genome with initial clues to its potential as an invasive pest.</title>
        <authorList>
            <person name="Cucini C."/>
            <person name="Boschi S."/>
            <person name="Funari R."/>
            <person name="Cardaioli E."/>
            <person name="Iannotti N."/>
            <person name="Marturano G."/>
            <person name="Paoli F."/>
            <person name="Bruttini M."/>
            <person name="Carapelli A."/>
            <person name="Frati F."/>
            <person name="Nardi F."/>
        </authorList>
    </citation>
    <scope>NUCLEOTIDE SEQUENCE [LARGE SCALE GENOMIC DNA]</scope>
    <source>
        <strain evidence="1">DMR45628</strain>
    </source>
</reference>
<dbReference type="EMBL" id="JASPKY010000132">
    <property type="protein sequence ID" value="KAK9731470.1"/>
    <property type="molecule type" value="Genomic_DNA"/>
</dbReference>
<evidence type="ECO:0000313" key="1">
    <source>
        <dbReference type="EMBL" id="KAK9731470.1"/>
    </source>
</evidence>
<gene>
    <name evidence="1" type="ORF">QE152_g13630</name>
</gene>
<comment type="caution">
    <text evidence="1">The sequence shown here is derived from an EMBL/GenBank/DDBJ whole genome shotgun (WGS) entry which is preliminary data.</text>
</comment>
<evidence type="ECO:0000313" key="2">
    <source>
        <dbReference type="Proteomes" id="UP001458880"/>
    </source>
</evidence>